<sequence>MKYMIGVDGGGTKTEAIAFDQNGKEIARSMSCFGNVLLDYEKALSHIMEAIEYCQQSLSKEDCVCICLGLAGVKSIDINVLKERLIARYQTNIEIYDDAVIAHAALLGGNDGILTIAGTGAICLGKKGAEYEYSGGWGHILGDEGSGYWIALQALRRMTIEYDKGEQFCNLSRVIQKQVPIHTPFDIKQLVYSSQKDQVAAIAPLVIEEARKGNDDAFKIISKASEELARITVDVYKKMSFEVPISIAVKGGILCSVPEIYAKFKRYCENYINEINFIQSEISSAKGAYFLAVKKSTLF</sequence>
<proteinExistence type="predicted"/>
<gene>
    <name evidence="2" type="ORF">FOS08_23850</name>
</gene>
<reference evidence="2" key="1">
    <citation type="submission" date="2019-07" db="EMBL/GenBank/DDBJ databases">
        <title>Phylogenomic Reclassification of ATCC Bacillus Strains and Various Taxa within the Genus Bacillus.</title>
        <authorList>
            <person name="Riojas M.A."/>
            <person name="Frank A.M."/>
            <person name="Fenn S.L."/>
            <person name="King S.P."/>
            <person name="Brower S.M."/>
            <person name="Hazbon M.H."/>
        </authorList>
    </citation>
    <scope>NUCLEOTIDE SEQUENCE</scope>
    <source>
        <strain evidence="2">NR-12239</strain>
    </source>
</reference>
<dbReference type="Gene3D" id="3.30.420.40">
    <property type="match status" value="2"/>
</dbReference>
<dbReference type="Pfam" id="PF01869">
    <property type="entry name" value="BcrAD_BadFG"/>
    <property type="match status" value="1"/>
</dbReference>
<dbReference type="SUPFAM" id="SSF53067">
    <property type="entry name" value="Actin-like ATPase domain"/>
    <property type="match status" value="2"/>
</dbReference>
<evidence type="ECO:0000259" key="1">
    <source>
        <dbReference type="Pfam" id="PF01869"/>
    </source>
</evidence>
<dbReference type="RefSeq" id="WP_033797592.1">
    <property type="nucleotide sequence ID" value="NZ_JARLXF010000054.1"/>
</dbReference>
<dbReference type="InterPro" id="IPR043129">
    <property type="entry name" value="ATPase_NBD"/>
</dbReference>
<dbReference type="InterPro" id="IPR039758">
    <property type="entry name" value="NAGK-like"/>
</dbReference>
<dbReference type="AlphaFoldDB" id="A0AAJ1Z7E9"/>
<dbReference type="PANTHER" id="PTHR12862:SF0">
    <property type="entry name" value="N-ACETYL-D-GLUCOSAMINE KINASE"/>
    <property type="match status" value="1"/>
</dbReference>
<name>A0AAJ1Z7E9_9BACI</name>
<evidence type="ECO:0000313" key="3">
    <source>
        <dbReference type="Proteomes" id="UP001248134"/>
    </source>
</evidence>
<evidence type="ECO:0000313" key="2">
    <source>
        <dbReference type="EMBL" id="MDR4328822.1"/>
    </source>
</evidence>
<dbReference type="PANTHER" id="PTHR12862">
    <property type="entry name" value="BADF TYPE ATPASE DOMAIN-CONTAINING PROTEIN"/>
    <property type="match status" value="1"/>
</dbReference>
<accession>A0AAJ1Z7E9</accession>
<organism evidence="2 3">
    <name type="scientific">Bacillus pseudomycoides</name>
    <dbReference type="NCBI Taxonomy" id="64104"/>
    <lineage>
        <taxon>Bacteria</taxon>
        <taxon>Bacillati</taxon>
        <taxon>Bacillota</taxon>
        <taxon>Bacilli</taxon>
        <taxon>Bacillales</taxon>
        <taxon>Bacillaceae</taxon>
        <taxon>Bacillus</taxon>
        <taxon>Bacillus cereus group</taxon>
    </lineage>
</organism>
<feature type="domain" description="ATPase BadF/BadG/BcrA/BcrD type" evidence="1">
    <location>
        <begin position="5"/>
        <end position="290"/>
    </location>
</feature>
<dbReference type="GO" id="GO:0045127">
    <property type="term" value="F:N-acetylglucosamine kinase activity"/>
    <property type="evidence" value="ECO:0007669"/>
    <property type="project" value="InterPro"/>
</dbReference>
<dbReference type="EMBL" id="VLYX01000040">
    <property type="protein sequence ID" value="MDR4328822.1"/>
    <property type="molecule type" value="Genomic_DNA"/>
</dbReference>
<dbReference type="InterPro" id="IPR002731">
    <property type="entry name" value="ATPase_BadF"/>
</dbReference>
<protein>
    <submittedName>
        <fullName evidence="2">ATPase</fullName>
    </submittedName>
</protein>
<dbReference type="Proteomes" id="UP001248134">
    <property type="component" value="Unassembled WGS sequence"/>
</dbReference>
<comment type="caution">
    <text evidence="2">The sequence shown here is derived from an EMBL/GenBank/DDBJ whole genome shotgun (WGS) entry which is preliminary data.</text>
</comment>
<dbReference type="CDD" id="cd24007">
    <property type="entry name" value="ASKHA_NBD_eukNAGK-like"/>
    <property type="match status" value="1"/>
</dbReference>